<evidence type="ECO:0000313" key="1">
    <source>
        <dbReference type="EMBL" id="SNV50705.1"/>
    </source>
</evidence>
<dbReference type="Proteomes" id="UP000215196">
    <property type="component" value="Chromosome 1"/>
</dbReference>
<reference evidence="1 2" key="1">
    <citation type="submission" date="2017-06" db="EMBL/GenBank/DDBJ databases">
        <authorList>
            <consortium name="Pathogen Informatics"/>
        </authorList>
    </citation>
    <scope>NUCLEOTIDE SEQUENCE [LARGE SCALE GENOMIC DNA]</scope>
    <source>
        <strain evidence="1 2">NCTC13490</strain>
    </source>
</reference>
<proteinExistence type="predicted"/>
<accession>A0A239XV75</accession>
<dbReference type="EMBL" id="LT906465">
    <property type="protein sequence ID" value="SNV50705.1"/>
    <property type="molecule type" value="Genomic_DNA"/>
</dbReference>
<keyword evidence="2" id="KW-1185">Reference proteome</keyword>
<dbReference type="KEGG" id="ctak:4412677_02461"/>
<sequence length="180" mass="19824">MQSPDPALIFEQNTDKTRVLVTGNTPGISELLTKIIDFCGKDLDYIFADGHSRSVGSDFLILELNDASTAGNFRPTVVFIATENSNDDFSGVLRNIVAGGILIYNENDGNVANAVDLSENYFRKLPYAKPETNGNYLKTEIGDIPVNFDPKIMAHIDGARLFCQQFGIMEEDFYEGLASL</sequence>
<dbReference type="RefSeq" id="WP_095073605.1">
    <property type="nucleotide sequence ID" value="NZ_LT906465.1"/>
</dbReference>
<dbReference type="AlphaFoldDB" id="A0A239XV75"/>
<organism evidence="1 2">
    <name type="scientific">Chryseobacterium taklimakanense</name>
    <dbReference type="NCBI Taxonomy" id="536441"/>
    <lineage>
        <taxon>Bacteria</taxon>
        <taxon>Pseudomonadati</taxon>
        <taxon>Bacteroidota</taxon>
        <taxon>Flavobacteriia</taxon>
        <taxon>Flavobacteriales</taxon>
        <taxon>Weeksellaceae</taxon>
        <taxon>Chryseobacterium group</taxon>
        <taxon>Chryseobacterium</taxon>
    </lineage>
</organism>
<name>A0A239XV75_9FLAO</name>
<protein>
    <submittedName>
        <fullName evidence="1">Uncharacterized protein</fullName>
    </submittedName>
</protein>
<evidence type="ECO:0000313" key="2">
    <source>
        <dbReference type="Proteomes" id="UP000215196"/>
    </source>
</evidence>
<gene>
    <name evidence="1" type="ORF">SAMEA4412677_02461</name>
</gene>